<reference evidence="2 3" key="1">
    <citation type="journal article" date="2016" name="Nat. Commun.">
        <title>Thousands of microbial genomes shed light on interconnected biogeochemical processes in an aquifer system.</title>
        <authorList>
            <person name="Anantharaman K."/>
            <person name="Brown C.T."/>
            <person name="Hug L.A."/>
            <person name="Sharon I."/>
            <person name="Castelle C.J."/>
            <person name="Probst A.J."/>
            <person name="Thomas B.C."/>
            <person name="Singh A."/>
            <person name="Wilkins M.J."/>
            <person name="Karaoz U."/>
            <person name="Brodie E.L."/>
            <person name="Williams K.H."/>
            <person name="Hubbard S.S."/>
            <person name="Banfield J.F."/>
        </authorList>
    </citation>
    <scope>NUCLEOTIDE SEQUENCE [LARGE SCALE GENOMIC DNA]</scope>
</reference>
<dbReference type="Pfam" id="PF18998">
    <property type="entry name" value="Flg_new_2"/>
    <property type="match status" value="2"/>
</dbReference>
<organism evidence="2 3">
    <name type="scientific">Candidatus Vogelbacteria bacterium RIFOXYD1_FULL_51_18</name>
    <dbReference type="NCBI Taxonomy" id="1802440"/>
    <lineage>
        <taxon>Bacteria</taxon>
        <taxon>Candidatus Vogeliibacteriota</taxon>
    </lineage>
</organism>
<dbReference type="EMBL" id="MHTL01000004">
    <property type="protein sequence ID" value="OHA61143.1"/>
    <property type="molecule type" value="Genomic_DNA"/>
</dbReference>
<name>A0A1G2QL49_9BACT</name>
<evidence type="ECO:0000313" key="3">
    <source>
        <dbReference type="Proteomes" id="UP000177090"/>
    </source>
</evidence>
<comment type="caution">
    <text evidence="2">The sequence shown here is derived from an EMBL/GenBank/DDBJ whole genome shotgun (WGS) entry which is preliminary data.</text>
</comment>
<gene>
    <name evidence="2" type="ORF">A2569_02295</name>
</gene>
<protein>
    <recommendedName>
        <fullName evidence="1">Bacterial repeat domain-containing protein</fullName>
    </recommendedName>
</protein>
<sequence length="598" mass="63662">MNRKLALFGIVLFVSLFISISLPIVAEARTADNVYGWAWSSNIGWIKFNNCSNPRVPSSCNGPDFGVNKNLNNTLTGYAWSSNIGWIRFGLPADSTGRLLGGVPAGGAINYNAEIIGVSDLAGQHTYQLSGWARACSVFLNGCEGNLKPNEQRGGWDGWISLQGSYPNYQVTKISASDELDVLSGFTWGSTVLGWIKFDPLTATLMAQADTNCPGVCIVPAPPSTATLSVVKIGTGASVSSISSSDGGISCGASCSKTYTLPHSSVSLTAIPGANVTFNGWLNESNVNTCTSNGGTVSSTGLVCTAIPITVAKTVSAKFTAGPIQSSTVTLDVSIVGNGMVYVNYVNTPPAGRSTLVGLVTSVGQQLSQRPRRLYIPRGERLRLTANPNPNNTFSTWDNIIPLADRRISPAYLTMDENKSVTATFVGTTPPPPPPVGETCTLTCYAETDGISGKSAGDRWCDHNYGPYTQSVPRNSIEVSIPSVYLTSGFDALLSASFTTNYNFFGSLITINANHIFNSDVPIHNNTAVVVGNSVWTQYNVSLADVRGWLSMPTSPQNGQYYQIIIKAVPTRADSTCSTQIIQIPYRHLYQTTGAKTI</sequence>
<accession>A0A1G2QL49</accession>
<feature type="domain" description="Bacterial repeat" evidence="1">
    <location>
        <begin position="376"/>
        <end position="426"/>
    </location>
</feature>
<proteinExistence type="predicted"/>
<evidence type="ECO:0000313" key="2">
    <source>
        <dbReference type="EMBL" id="OHA61143.1"/>
    </source>
</evidence>
<dbReference type="Proteomes" id="UP000177090">
    <property type="component" value="Unassembled WGS sequence"/>
</dbReference>
<evidence type="ECO:0000259" key="1">
    <source>
        <dbReference type="Pfam" id="PF18998"/>
    </source>
</evidence>
<dbReference type="InterPro" id="IPR044060">
    <property type="entry name" value="Bacterial_rp_domain"/>
</dbReference>
<dbReference type="STRING" id="1802440.A2569_02295"/>
<dbReference type="AlphaFoldDB" id="A0A1G2QL49"/>
<feature type="domain" description="Bacterial repeat" evidence="1">
    <location>
        <begin position="245"/>
        <end position="321"/>
    </location>
</feature>